<accession>A0A3B0YHZ8</accession>
<dbReference type="SMART" id="SM00710">
    <property type="entry name" value="PbH1"/>
    <property type="match status" value="5"/>
</dbReference>
<dbReference type="EMBL" id="UOFK01000093">
    <property type="protein sequence ID" value="VAW76370.1"/>
    <property type="molecule type" value="Genomic_DNA"/>
</dbReference>
<dbReference type="Gene3D" id="2.160.20.10">
    <property type="entry name" value="Single-stranded right-handed beta-helix, Pectin lyase-like"/>
    <property type="match status" value="1"/>
</dbReference>
<dbReference type="AlphaFoldDB" id="A0A3B0YHZ8"/>
<protein>
    <submittedName>
        <fullName evidence="1">Uncharacterized protein</fullName>
    </submittedName>
</protein>
<sequence length="473" mass="49479">MRKKCQRKIFYSALIASFVTLSTGNVAYAHQIGTPLTPVFVSTDAGVQDTVNCGSRQQPCRSIQQAVHRVAVGGVIQVDPGRYFENILVDKEGISLTATGSYGVTFIDAGNSTNNTVPEAVRIIADDVLISGFTLMNSVASGLFNIGNNVTVTGNAARSNSGRGFQFGISTRGASDGLDNSARVVADDPLNGATSVPDAALQSQQGVQVSNNIANRNALGGFYFSAFDLGNVSRNFSIFSGDLGLDTPQPGTPEVSNLGFGSGFWIDSGSNDDILSENIAFENSGHGIFYRRGFGAFPAGLVTNQLVTRNLTFKNRRNGIMLMGHNLLVTDNRSSQNGGDGMHFIGYDTVSNVSYNAVSQNGGAGIGFSNFAGTMQVRPISLDPQGIPTDNGGVHHNIIEGNLGNKIPTLGAIANCGIATDVVGSTIELANNVWNSAPAPSPAQRICDASNSTIIRISTSGFGGAGPRPIQNE</sequence>
<dbReference type="InterPro" id="IPR006626">
    <property type="entry name" value="PbH1"/>
</dbReference>
<evidence type="ECO:0000313" key="1">
    <source>
        <dbReference type="EMBL" id="VAW76370.1"/>
    </source>
</evidence>
<dbReference type="InterPro" id="IPR012334">
    <property type="entry name" value="Pectin_lyas_fold"/>
</dbReference>
<proteinExistence type="predicted"/>
<reference evidence="1" key="1">
    <citation type="submission" date="2018-06" db="EMBL/GenBank/DDBJ databases">
        <authorList>
            <person name="Zhirakovskaya E."/>
        </authorList>
    </citation>
    <scope>NUCLEOTIDE SEQUENCE</scope>
</reference>
<dbReference type="SUPFAM" id="SSF51126">
    <property type="entry name" value="Pectin lyase-like"/>
    <property type="match status" value="1"/>
</dbReference>
<dbReference type="InterPro" id="IPR011050">
    <property type="entry name" value="Pectin_lyase_fold/virulence"/>
</dbReference>
<organism evidence="1">
    <name type="scientific">hydrothermal vent metagenome</name>
    <dbReference type="NCBI Taxonomy" id="652676"/>
    <lineage>
        <taxon>unclassified sequences</taxon>
        <taxon>metagenomes</taxon>
        <taxon>ecological metagenomes</taxon>
    </lineage>
</organism>
<name>A0A3B0YHZ8_9ZZZZ</name>
<gene>
    <name evidence="1" type="ORF">MNBD_GAMMA13-72</name>
</gene>